<dbReference type="InterPro" id="IPR016187">
    <property type="entry name" value="CTDL_fold"/>
</dbReference>
<dbReference type="SMART" id="SM00034">
    <property type="entry name" value="CLECT"/>
    <property type="match status" value="1"/>
</dbReference>
<evidence type="ECO:0000313" key="4">
    <source>
        <dbReference type="Proteomes" id="UP000054495"/>
    </source>
</evidence>
<feature type="domain" description="C-type lectin" evidence="2">
    <location>
        <begin position="56"/>
        <end position="163"/>
    </location>
</feature>
<dbReference type="SUPFAM" id="SSF56436">
    <property type="entry name" value="C-type lectin-like"/>
    <property type="match status" value="1"/>
</dbReference>
<evidence type="ECO:0000259" key="2">
    <source>
        <dbReference type="PROSITE" id="PS50041"/>
    </source>
</evidence>
<dbReference type="CDD" id="cd00037">
    <property type="entry name" value="CLECT"/>
    <property type="match status" value="1"/>
</dbReference>
<feature type="region of interest" description="Disordered" evidence="1">
    <location>
        <begin position="22"/>
        <end position="45"/>
    </location>
</feature>
<keyword evidence="4" id="KW-1185">Reference proteome</keyword>
<dbReference type="Pfam" id="PF00059">
    <property type="entry name" value="Lectin_C"/>
    <property type="match status" value="1"/>
</dbReference>
<dbReference type="PROSITE" id="PS50041">
    <property type="entry name" value="C_TYPE_LECTIN_2"/>
    <property type="match status" value="1"/>
</dbReference>
<organism evidence="3 4">
    <name type="scientific">Ancylostoma ceylanicum</name>
    <dbReference type="NCBI Taxonomy" id="53326"/>
    <lineage>
        <taxon>Eukaryota</taxon>
        <taxon>Metazoa</taxon>
        <taxon>Ecdysozoa</taxon>
        <taxon>Nematoda</taxon>
        <taxon>Chromadorea</taxon>
        <taxon>Rhabditida</taxon>
        <taxon>Rhabditina</taxon>
        <taxon>Rhabditomorpha</taxon>
        <taxon>Strongyloidea</taxon>
        <taxon>Ancylostomatidae</taxon>
        <taxon>Ancylostomatinae</taxon>
        <taxon>Ancylostoma</taxon>
    </lineage>
</organism>
<dbReference type="PANTHER" id="PTHR22803">
    <property type="entry name" value="MANNOSE, PHOSPHOLIPASE, LECTIN RECEPTOR RELATED"/>
    <property type="match status" value="1"/>
</dbReference>
<evidence type="ECO:0000256" key="1">
    <source>
        <dbReference type="SAM" id="MobiDB-lite"/>
    </source>
</evidence>
<dbReference type="InterPro" id="IPR050111">
    <property type="entry name" value="C-type_lectin/snaclec_domain"/>
</dbReference>
<dbReference type="InterPro" id="IPR001304">
    <property type="entry name" value="C-type_lectin-like"/>
</dbReference>
<protein>
    <submittedName>
        <fullName evidence="3">Lectin C-type domain protein</fullName>
    </submittedName>
</protein>
<sequence>MTSAGWSTVGILKEIIRRTTLGTTSPKQDDKQISTSAADEQQETRVPVTGWEYSSERNMCYRFFKRDVDFDEARKWCKKENGDLTSIHSENHNNFLKDNFPKELGESPVWIGLQLGDGVNAGARPKSWTDGSAVTYENWGPDQPDNGSKDEYCTIVRFVFDVY</sequence>
<dbReference type="EMBL" id="KE125029">
    <property type="protein sequence ID" value="EPB72705.1"/>
    <property type="molecule type" value="Genomic_DNA"/>
</dbReference>
<gene>
    <name evidence="3" type="ORF">ANCCEY_08192</name>
</gene>
<dbReference type="Gene3D" id="3.10.100.10">
    <property type="entry name" value="Mannose-Binding Protein A, subunit A"/>
    <property type="match status" value="1"/>
</dbReference>
<name>A0A0D6LKV2_9BILA</name>
<dbReference type="AlphaFoldDB" id="A0A0D6LKV2"/>
<dbReference type="Proteomes" id="UP000054495">
    <property type="component" value="Unassembled WGS sequence"/>
</dbReference>
<dbReference type="InterPro" id="IPR016186">
    <property type="entry name" value="C-type_lectin-like/link_sf"/>
</dbReference>
<evidence type="ECO:0000313" key="3">
    <source>
        <dbReference type="EMBL" id="EPB72705.1"/>
    </source>
</evidence>
<reference evidence="3 4" key="1">
    <citation type="submission" date="2013-05" db="EMBL/GenBank/DDBJ databases">
        <title>Draft genome of the parasitic nematode Anyclostoma ceylanicum.</title>
        <authorList>
            <person name="Mitreva M."/>
        </authorList>
    </citation>
    <scope>NUCLEOTIDE SEQUENCE [LARGE SCALE GENOMIC DNA]</scope>
</reference>
<accession>A0A0D6LKV2</accession>
<proteinExistence type="predicted"/>